<dbReference type="Proteomes" id="UP000621436">
    <property type="component" value="Unassembled WGS sequence"/>
</dbReference>
<protein>
    <submittedName>
        <fullName evidence="2">Amidohydrolase family protein</fullName>
    </submittedName>
</protein>
<dbReference type="Gene3D" id="2.30.40.10">
    <property type="entry name" value="Urease, subunit C, domain 1"/>
    <property type="match status" value="1"/>
</dbReference>
<comment type="caution">
    <text evidence="2">The sequence shown here is derived from an EMBL/GenBank/DDBJ whole genome shotgun (WGS) entry which is preliminary data.</text>
</comment>
<feature type="domain" description="Amidohydrolase-related" evidence="1">
    <location>
        <begin position="62"/>
        <end position="408"/>
    </location>
</feature>
<dbReference type="CDD" id="cd01299">
    <property type="entry name" value="Met_dep_hydrolase_A"/>
    <property type="match status" value="1"/>
</dbReference>
<reference evidence="2" key="1">
    <citation type="submission" date="2020-11" db="EMBL/GenBank/DDBJ databases">
        <title>Halonatronomonas betainensis gen. nov., sp. nov. a novel haloalkaliphilic representative of the family Halanaerobiacae capable of betaine degradation.</title>
        <authorList>
            <person name="Boltyanskaya Y."/>
            <person name="Kevbrin V."/>
            <person name="Detkova E."/>
            <person name="Grouzdev D.S."/>
            <person name="Koziaeva V."/>
            <person name="Zhilina T."/>
        </authorList>
    </citation>
    <scope>NUCLEOTIDE SEQUENCE</scope>
    <source>
        <strain evidence="2">Z-7014</strain>
    </source>
</reference>
<dbReference type="GO" id="GO:0016810">
    <property type="term" value="F:hydrolase activity, acting on carbon-nitrogen (but not peptide) bonds"/>
    <property type="evidence" value="ECO:0007669"/>
    <property type="project" value="InterPro"/>
</dbReference>
<dbReference type="AlphaFoldDB" id="A0A931F563"/>
<dbReference type="PANTHER" id="PTHR43135">
    <property type="entry name" value="ALPHA-D-RIBOSE 1-METHYLPHOSPHONATE 5-TRIPHOSPHATE DIPHOSPHATASE"/>
    <property type="match status" value="1"/>
</dbReference>
<dbReference type="InterPro" id="IPR032466">
    <property type="entry name" value="Metal_Hydrolase"/>
</dbReference>
<proteinExistence type="predicted"/>
<gene>
    <name evidence="2" type="ORF">I0Q91_00530</name>
</gene>
<name>A0A931F563_9FIRM</name>
<evidence type="ECO:0000259" key="1">
    <source>
        <dbReference type="Pfam" id="PF01979"/>
    </source>
</evidence>
<dbReference type="InterPro" id="IPR051781">
    <property type="entry name" value="Metallo-dep_Hydrolase"/>
</dbReference>
<evidence type="ECO:0000313" key="2">
    <source>
        <dbReference type="EMBL" id="MBF8435550.1"/>
    </source>
</evidence>
<dbReference type="Pfam" id="PF01979">
    <property type="entry name" value="Amidohydro_1"/>
    <property type="match status" value="1"/>
</dbReference>
<dbReference type="SUPFAM" id="SSF51338">
    <property type="entry name" value="Composite domain of metallo-dependent hydrolases"/>
    <property type="match status" value="1"/>
</dbReference>
<dbReference type="PANTHER" id="PTHR43135:SF3">
    <property type="entry name" value="ALPHA-D-RIBOSE 1-METHYLPHOSPHONATE 5-TRIPHOSPHATE DIPHOSPHATASE"/>
    <property type="match status" value="1"/>
</dbReference>
<sequence length="417" mass="44287">MGASKIIITGGKLIDVEAGDIIEDSVIIIEDSRVTAAGSSNDIELPTGADIIKVDASGRTTLPGLIDAHTHLQLVPAENEHETLIKSVPLKAIQAASNAQKTLEAGFTTIRDLGAEHLVDLAVRDAINDGFIIGPSVLASGYKIAPTGADFRIYPPEVKISGQYTMDSASEIRRATRELVALGVDQIKIMTSGRTFRKTSSPDTKVYSLKEVKTAVEIAHDNGLKISAHAHGAAGVKLALEAGCDTIEHGTILDKADIEFMLENNIYLVPTFSYSSNLKRLKGDSGIPDYSINKALSSRGKRLKSFQAAYQAGVKIAMGSDSGMPFVPHGTNAIEIIEMVKAGMSNLDAIRSATIIAAGALGIEDRTGSIRPGKDADLIIVDGDPIKNIEVLSEINNIEMIIKSGEPVIKRGEYTCG</sequence>
<dbReference type="RefSeq" id="WP_270452187.1">
    <property type="nucleotide sequence ID" value="NZ_JADPIE010000001.1"/>
</dbReference>
<evidence type="ECO:0000313" key="3">
    <source>
        <dbReference type="Proteomes" id="UP000621436"/>
    </source>
</evidence>
<dbReference type="InterPro" id="IPR011059">
    <property type="entry name" value="Metal-dep_hydrolase_composite"/>
</dbReference>
<dbReference type="SUPFAM" id="SSF51556">
    <property type="entry name" value="Metallo-dependent hydrolases"/>
    <property type="match status" value="1"/>
</dbReference>
<dbReference type="InterPro" id="IPR057744">
    <property type="entry name" value="OTAase-like"/>
</dbReference>
<dbReference type="Gene3D" id="3.20.20.140">
    <property type="entry name" value="Metal-dependent hydrolases"/>
    <property type="match status" value="1"/>
</dbReference>
<organism evidence="2 3">
    <name type="scientific">Halonatronomonas betaini</name>
    <dbReference type="NCBI Taxonomy" id="2778430"/>
    <lineage>
        <taxon>Bacteria</taxon>
        <taxon>Bacillati</taxon>
        <taxon>Bacillota</taxon>
        <taxon>Clostridia</taxon>
        <taxon>Halanaerobiales</taxon>
        <taxon>Halarsenatibacteraceae</taxon>
        <taxon>Halonatronomonas</taxon>
    </lineage>
</organism>
<accession>A0A931F563</accession>
<dbReference type="EMBL" id="JADPIE010000001">
    <property type="protein sequence ID" value="MBF8435550.1"/>
    <property type="molecule type" value="Genomic_DNA"/>
</dbReference>
<dbReference type="InterPro" id="IPR006680">
    <property type="entry name" value="Amidohydro-rel"/>
</dbReference>
<keyword evidence="3" id="KW-1185">Reference proteome</keyword>